<keyword evidence="2" id="KW-0238">DNA-binding</keyword>
<keyword evidence="3" id="KW-0804">Transcription</keyword>
<keyword evidence="1" id="KW-0805">Transcription regulation</keyword>
<gene>
    <name evidence="5" type="ORF">H7C19_24560</name>
</gene>
<dbReference type="Pfam" id="PF08279">
    <property type="entry name" value="HTH_11"/>
    <property type="match status" value="1"/>
</dbReference>
<dbReference type="InterPro" id="IPR036388">
    <property type="entry name" value="WH-like_DNA-bd_sf"/>
</dbReference>
<feature type="domain" description="HTH deoR-type" evidence="4">
    <location>
        <begin position="6"/>
        <end position="66"/>
    </location>
</feature>
<dbReference type="GO" id="GO:0003700">
    <property type="term" value="F:DNA-binding transcription factor activity"/>
    <property type="evidence" value="ECO:0007669"/>
    <property type="project" value="InterPro"/>
</dbReference>
<proteinExistence type="predicted"/>
<name>A0A7X0RWY6_9BACL</name>
<dbReference type="GO" id="GO:0003677">
    <property type="term" value="F:DNA binding"/>
    <property type="evidence" value="ECO:0007669"/>
    <property type="project" value="UniProtKB-KW"/>
</dbReference>
<dbReference type="AlphaFoldDB" id="A0A7X0RWY6"/>
<dbReference type="InterPro" id="IPR036390">
    <property type="entry name" value="WH_DNA-bd_sf"/>
</dbReference>
<evidence type="ECO:0000313" key="5">
    <source>
        <dbReference type="EMBL" id="MBB6673860.1"/>
    </source>
</evidence>
<comment type="caution">
    <text evidence="5">The sequence shown here is derived from an EMBL/GenBank/DDBJ whole genome shotgun (WGS) entry which is preliminary data.</text>
</comment>
<dbReference type="EMBL" id="JACJVP010000042">
    <property type="protein sequence ID" value="MBB6673860.1"/>
    <property type="molecule type" value="Genomic_DNA"/>
</dbReference>
<keyword evidence="6" id="KW-1185">Reference proteome</keyword>
<dbReference type="PANTHER" id="PTHR30363:SF28">
    <property type="entry name" value="TRANSCRIPTIONAL REGULATORY PROTEIN-RELATED"/>
    <property type="match status" value="1"/>
</dbReference>
<evidence type="ECO:0000256" key="3">
    <source>
        <dbReference type="ARBA" id="ARBA00023163"/>
    </source>
</evidence>
<organism evidence="5 6">
    <name type="scientific">Cohnella nanjingensis</name>
    <dbReference type="NCBI Taxonomy" id="1387779"/>
    <lineage>
        <taxon>Bacteria</taxon>
        <taxon>Bacillati</taxon>
        <taxon>Bacillota</taxon>
        <taxon>Bacilli</taxon>
        <taxon>Bacillales</taxon>
        <taxon>Paenibacillaceae</taxon>
        <taxon>Cohnella</taxon>
    </lineage>
</organism>
<evidence type="ECO:0000313" key="6">
    <source>
        <dbReference type="Proteomes" id="UP000547209"/>
    </source>
</evidence>
<dbReference type="PROSITE" id="PS51000">
    <property type="entry name" value="HTH_DEOR_2"/>
    <property type="match status" value="1"/>
</dbReference>
<dbReference type="InterPro" id="IPR011991">
    <property type="entry name" value="ArsR-like_HTH"/>
</dbReference>
<reference evidence="5 6" key="1">
    <citation type="submission" date="2020-08" db="EMBL/GenBank/DDBJ databases">
        <title>Cohnella phylogeny.</title>
        <authorList>
            <person name="Dunlap C."/>
        </authorList>
    </citation>
    <scope>NUCLEOTIDE SEQUENCE [LARGE SCALE GENOMIC DNA]</scope>
    <source>
        <strain evidence="5 6">DSM 28246</strain>
    </source>
</reference>
<dbReference type="PANTHER" id="PTHR30363">
    <property type="entry name" value="HTH-TYPE TRANSCRIPTIONAL REGULATOR SRLR-RELATED"/>
    <property type="match status" value="1"/>
</dbReference>
<accession>A0A7X0RWY6</accession>
<protein>
    <submittedName>
        <fullName evidence="5">HTH domain-containing protein</fullName>
    </submittedName>
</protein>
<dbReference type="Gene3D" id="1.10.10.10">
    <property type="entry name" value="Winged helix-like DNA-binding domain superfamily/Winged helix DNA-binding domain"/>
    <property type="match status" value="1"/>
</dbReference>
<dbReference type="InterPro" id="IPR013196">
    <property type="entry name" value="HTH_11"/>
</dbReference>
<evidence type="ECO:0000259" key="4">
    <source>
        <dbReference type="PROSITE" id="PS51000"/>
    </source>
</evidence>
<dbReference type="InterPro" id="IPR050313">
    <property type="entry name" value="Carb_Metab_HTH_regulators"/>
</dbReference>
<sequence length="223" mass="25513">MLPQEEGSTREQLLQLLKTRGNSSIGELSKELAITEMAVRRHVQTLERDGLVRSALVRQAMGRPSYWYSLTERADDLFPKNYPQLALDLLEELEEQHGGAQVIDRLFEGRREKLASRYRERLAHASLEDRVAELTAIQHAGGYMSDWERETDDSFLLHEYNCPIAQVAGRYRQACHCEQRLFEELLDAKVERTECIADGGQRCTYAIRRAERSANGATEQGKS</sequence>
<dbReference type="Proteomes" id="UP000547209">
    <property type="component" value="Unassembled WGS sequence"/>
</dbReference>
<dbReference type="CDD" id="cd00090">
    <property type="entry name" value="HTH_ARSR"/>
    <property type="match status" value="1"/>
</dbReference>
<evidence type="ECO:0000256" key="1">
    <source>
        <dbReference type="ARBA" id="ARBA00023015"/>
    </source>
</evidence>
<dbReference type="SUPFAM" id="SSF46785">
    <property type="entry name" value="Winged helix' DNA-binding domain"/>
    <property type="match status" value="1"/>
</dbReference>
<dbReference type="InterPro" id="IPR001034">
    <property type="entry name" value="DeoR_HTH"/>
</dbReference>
<evidence type="ECO:0000256" key="2">
    <source>
        <dbReference type="ARBA" id="ARBA00023125"/>
    </source>
</evidence>